<proteinExistence type="predicted"/>
<dbReference type="PANTHER" id="PTHR19384:SF17">
    <property type="entry name" value="NADPH--CYTOCHROME P450 REDUCTASE"/>
    <property type="match status" value="1"/>
</dbReference>
<dbReference type="InterPro" id="IPR039261">
    <property type="entry name" value="FNR_nucleotide-bd"/>
</dbReference>
<reference evidence="3 4" key="1">
    <citation type="submission" date="2016-05" db="EMBL/GenBank/DDBJ databases">
        <authorList>
            <person name="Gu J."/>
        </authorList>
    </citation>
    <scope>NUCLEOTIDE SEQUENCE [LARGE SCALE GENOMIC DNA]</scope>
    <source>
        <strain evidence="3 4">ACCC40021</strain>
    </source>
</reference>
<dbReference type="EC" id="1.6.2.4" evidence="2"/>
<evidence type="ECO:0000313" key="3">
    <source>
        <dbReference type="EMBL" id="APY85005.1"/>
    </source>
</evidence>
<accession>A0ABN4VD36</accession>
<dbReference type="SUPFAM" id="SSF52343">
    <property type="entry name" value="Ferredoxin reductase-like, C-terminal NADP-linked domain"/>
    <property type="match status" value="1"/>
</dbReference>
<protein>
    <recommendedName>
        <fullName evidence="2">NADPH--hemoprotein reductase</fullName>
        <ecNumber evidence="2">1.6.2.4</ecNumber>
    </recommendedName>
</protein>
<evidence type="ECO:0000256" key="2">
    <source>
        <dbReference type="ARBA" id="ARBA00023797"/>
    </source>
</evidence>
<gene>
    <name evidence="3" type="ORF">A7J05_03940</name>
</gene>
<evidence type="ECO:0000256" key="1">
    <source>
        <dbReference type="ARBA" id="ARBA00022630"/>
    </source>
</evidence>
<evidence type="ECO:0000313" key="4">
    <source>
        <dbReference type="Proteomes" id="UP000187191"/>
    </source>
</evidence>
<dbReference type="EMBL" id="CP015588">
    <property type="protein sequence ID" value="APY85005.1"/>
    <property type="molecule type" value="Genomic_DNA"/>
</dbReference>
<sequence length="92" mass="9847">MSLRPAFSRAPEGGLLFVQHRIAAEGGEVWRLLEEGARVYVCGDGSRMAPGVREAFQGLYAKATGGDAEAAARWLGDLVAEGRYVEDVYASS</sequence>
<organism evidence="3 4">
    <name type="scientific">Streptomyces alfalfae</name>
    <dbReference type="NCBI Taxonomy" id="1642299"/>
    <lineage>
        <taxon>Bacteria</taxon>
        <taxon>Bacillati</taxon>
        <taxon>Actinomycetota</taxon>
        <taxon>Actinomycetes</taxon>
        <taxon>Kitasatosporales</taxon>
        <taxon>Streptomycetaceae</taxon>
        <taxon>Streptomyces</taxon>
    </lineage>
</organism>
<dbReference type="Gene3D" id="3.40.50.80">
    <property type="entry name" value="Nucleotide-binding domain of ferredoxin-NADP reductase (FNR) module"/>
    <property type="match status" value="1"/>
</dbReference>
<keyword evidence="4" id="KW-1185">Reference proteome</keyword>
<dbReference type="PANTHER" id="PTHR19384">
    <property type="entry name" value="NITRIC OXIDE SYNTHASE-RELATED"/>
    <property type="match status" value="1"/>
</dbReference>
<keyword evidence="1" id="KW-0285">Flavoprotein</keyword>
<dbReference type="Proteomes" id="UP000187191">
    <property type="component" value="Chromosome"/>
</dbReference>
<name>A0ABN4VD36_9ACTN</name>